<dbReference type="InterPro" id="IPR000938">
    <property type="entry name" value="CAP-Gly_domain"/>
</dbReference>
<dbReference type="GO" id="GO:0048471">
    <property type="term" value="C:perinuclear region of cytoplasm"/>
    <property type="evidence" value="ECO:0007669"/>
    <property type="project" value="UniProtKB-SubCell"/>
</dbReference>
<evidence type="ECO:0000256" key="3">
    <source>
        <dbReference type="ARBA" id="ARBA00004186"/>
    </source>
</evidence>
<evidence type="ECO:0000256" key="27">
    <source>
        <dbReference type="ARBA" id="ARBA00031094"/>
    </source>
</evidence>
<organism evidence="33 34">
    <name type="scientific">Phrynocephalus forsythii</name>
    <dbReference type="NCBI Taxonomy" id="171643"/>
    <lineage>
        <taxon>Eukaryota</taxon>
        <taxon>Metazoa</taxon>
        <taxon>Chordata</taxon>
        <taxon>Craniata</taxon>
        <taxon>Vertebrata</taxon>
        <taxon>Euteleostomi</taxon>
        <taxon>Lepidosauria</taxon>
        <taxon>Squamata</taxon>
        <taxon>Bifurcata</taxon>
        <taxon>Unidentata</taxon>
        <taxon>Episquamata</taxon>
        <taxon>Toxicofera</taxon>
        <taxon>Iguania</taxon>
        <taxon>Acrodonta</taxon>
        <taxon>Agamidae</taxon>
        <taxon>Agaminae</taxon>
        <taxon>Phrynocephalus</taxon>
    </lineage>
</organism>
<evidence type="ECO:0000256" key="25">
    <source>
        <dbReference type="ARBA" id="ARBA00023273"/>
    </source>
</evidence>
<evidence type="ECO:0000256" key="28">
    <source>
        <dbReference type="ARBA" id="ARBA00032487"/>
    </source>
</evidence>
<dbReference type="FunFam" id="3.90.70.10:FF:000009">
    <property type="entry name" value="Putative ubiquitin carboxyl-terminal hydrolase CYLD"/>
    <property type="match status" value="1"/>
</dbReference>
<dbReference type="InterPro" id="IPR001394">
    <property type="entry name" value="Peptidase_C19_UCH"/>
</dbReference>
<dbReference type="PROSITE" id="PS00972">
    <property type="entry name" value="USP_1"/>
    <property type="match status" value="1"/>
</dbReference>
<dbReference type="PROSITE" id="PS50235">
    <property type="entry name" value="USP_3"/>
    <property type="match status" value="1"/>
</dbReference>
<evidence type="ECO:0000313" key="33">
    <source>
        <dbReference type="EMBL" id="KAJ7313045.1"/>
    </source>
</evidence>
<dbReference type="GO" id="GO:0005813">
    <property type="term" value="C:centrosome"/>
    <property type="evidence" value="ECO:0007669"/>
    <property type="project" value="UniProtKB-SubCell"/>
</dbReference>
<evidence type="ECO:0000256" key="18">
    <source>
        <dbReference type="ARBA" id="ARBA00022786"/>
    </source>
</evidence>
<name>A0A9Q0XI99_9SAUR</name>
<evidence type="ECO:0000259" key="32">
    <source>
        <dbReference type="PROSITE" id="PS50245"/>
    </source>
</evidence>
<dbReference type="FunFam" id="2.30.30.190:FF:000007">
    <property type="entry name" value="Putative ubiquitin carboxyl-terminal hydrolase CYLD"/>
    <property type="match status" value="1"/>
</dbReference>
<keyword evidence="20" id="KW-0788">Thiol protease</keyword>
<dbReference type="GO" id="GO:0045087">
    <property type="term" value="P:innate immune response"/>
    <property type="evidence" value="ECO:0007669"/>
    <property type="project" value="UniProtKB-KW"/>
</dbReference>
<dbReference type="SUPFAM" id="SSF54001">
    <property type="entry name" value="Cysteine proteinases"/>
    <property type="match status" value="1"/>
</dbReference>
<evidence type="ECO:0000256" key="9">
    <source>
        <dbReference type="ARBA" id="ARBA00018699"/>
    </source>
</evidence>
<feature type="compositionally biased region" description="Acidic residues" evidence="30">
    <location>
        <begin position="357"/>
        <end position="379"/>
    </location>
</feature>
<comment type="subcellular location">
    <subcellularLocation>
        <location evidence="5">Cell membrane</location>
        <topology evidence="5">Peripheral membrane protein</topology>
        <orientation evidence="5">Cytoplasmic side</orientation>
    </subcellularLocation>
    <subcellularLocation>
        <location evidence="2">Cytoplasm</location>
        <location evidence="2">Cytoskeleton</location>
        <location evidence="2">Cilium basal body</location>
    </subcellularLocation>
    <subcellularLocation>
        <location evidence="4">Cytoplasm</location>
        <location evidence="4">Cytoskeleton</location>
        <location evidence="4">Microtubule organizing center</location>
        <location evidence="4">Centrosome</location>
    </subcellularLocation>
    <subcellularLocation>
        <location evidence="3">Cytoplasm</location>
        <location evidence="3">Cytoskeleton</location>
        <location evidence="3">Spindle</location>
    </subcellularLocation>
    <subcellularLocation>
        <location evidence="6">Cytoplasm</location>
        <location evidence="6">Perinuclear region</location>
    </subcellularLocation>
</comment>
<dbReference type="PANTHER" id="PTHR11830">
    <property type="entry name" value="40S RIBOSOMAL PROTEIN S3A"/>
    <property type="match status" value="1"/>
</dbReference>
<evidence type="ECO:0000256" key="17">
    <source>
        <dbReference type="ARBA" id="ARBA00022723"/>
    </source>
</evidence>
<keyword evidence="34" id="KW-1185">Reference proteome</keyword>
<dbReference type="InterPro" id="IPR028889">
    <property type="entry name" value="USP"/>
</dbReference>
<keyword evidence="19" id="KW-0378">Hydrolase</keyword>
<evidence type="ECO:0000259" key="31">
    <source>
        <dbReference type="PROSITE" id="PS50235"/>
    </source>
</evidence>
<dbReference type="AlphaFoldDB" id="A0A9Q0XI99"/>
<keyword evidence="23" id="KW-0391">Immunity</keyword>
<dbReference type="Proteomes" id="UP001142489">
    <property type="component" value="Unassembled WGS sequence"/>
</dbReference>
<dbReference type="InterPro" id="IPR018200">
    <property type="entry name" value="USP_CS"/>
</dbReference>
<dbReference type="EC" id="3.4.19.12" evidence="8"/>
<keyword evidence="18" id="KW-0833">Ubl conjugation pathway</keyword>
<dbReference type="Pfam" id="PF01302">
    <property type="entry name" value="CAP_GLY"/>
    <property type="match status" value="3"/>
</dbReference>
<dbReference type="EMBL" id="JAPFRF010000012">
    <property type="protein sequence ID" value="KAJ7313045.1"/>
    <property type="molecule type" value="Genomic_DNA"/>
</dbReference>
<keyword evidence="22" id="KW-0832">Ubl conjugation</keyword>
<dbReference type="GO" id="GO:0004843">
    <property type="term" value="F:cysteine-type deubiquitinase activity"/>
    <property type="evidence" value="ECO:0007669"/>
    <property type="project" value="UniProtKB-EC"/>
</dbReference>
<dbReference type="GO" id="GO:0005874">
    <property type="term" value="C:microtubule"/>
    <property type="evidence" value="ECO:0007669"/>
    <property type="project" value="UniProtKB-KW"/>
</dbReference>
<dbReference type="PROSITE" id="PS50245">
    <property type="entry name" value="CAP_GLY_2"/>
    <property type="match status" value="3"/>
</dbReference>
<reference evidence="33" key="1">
    <citation type="journal article" date="2023" name="DNA Res.">
        <title>Chromosome-level genome assembly of Phrynocephalus forsythii using third-generation DNA sequencing and Hi-C analysis.</title>
        <authorList>
            <person name="Qi Y."/>
            <person name="Zhao W."/>
            <person name="Zhao Y."/>
            <person name="Niu C."/>
            <person name="Cao S."/>
            <person name="Zhang Y."/>
        </authorList>
    </citation>
    <scope>NUCLEOTIDE SEQUENCE</scope>
    <source>
        <tissue evidence="33">Muscle</tissue>
    </source>
</reference>
<comment type="catalytic activity">
    <reaction evidence="1">
        <text>Thiol-dependent hydrolysis of ester, thioester, amide, peptide and isopeptide bonds formed by the C-terminal Gly of ubiquitin (a 76-residue protein attached to proteins as an intracellular targeting signal).</text>
        <dbReference type="EC" id="3.4.19.12"/>
    </reaction>
</comment>
<accession>A0A9Q0XI99</accession>
<evidence type="ECO:0000256" key="24">
    <source>
        <dbReference type="ARBA" id="ARBA00023136"/>
    </source>
</evidence>
<evidence type="ECO:0000256" key="1">
    <source>
        <dbReference type="ARBA" id="ARBA00000707"/>
    </source>
</evidence>
<keyword evidence="12" id="KW-0597">Phosphoprotein</keyword>
<feature type="domain" description="CAP-Gly" evidence="32">
    <location>
        <begin position="240"/>
        <end position="283"/>
    </location>
</feature>
<evidence type="ECO:0000256" key="12">
    <source>
        <dbReference type="ARBA" id="ARBA00022553"/>
    </source>
</evidence>
<dbReference type="InterPro" id="IPR036859">
    <property type="entry name" value="CAP-Gly_dom_sf"/>
</dbReference>
<dbReference type="GO" id="GO:0016055">
    <property type="term" value="P:Wnt signaling pathway"/>
    <property type="evidence" value="ECO:0007669"/>
    <property type="project" value="UniProtKB-KW"/>
</dbReference>
<evidence type="ECO:0000256" key="10">
    <source>
        <dbReference type="ARBA" id="ARBA00022475"/>
    </source>
</evidence>
<dbReference type="SMART" id="SM01052">
    <property type="entry name" value="CAP_GLY"/>
    <property type="match status" value="3"/>
</dbReference>
<proteinExistence type="inferred from homology"/>
<dbReference type="GO" id="GO:0006508">
    <property type="term" value="P:proteolysis"/>
    <property type="evidence" value="ECO:0007669"/>
    <property type="project" value="UniProtKB-KW"/>
</dbReference>
<dbReference type="Gene3D" id="2.30.30.190">
    <property type="entry name" value="CAP Gly-rich-like domain"/>
    <property type="match status" value="3"/>
</dbReference>
<keyword evidence="11" id="KW-0963">Cytoplasm</keyword>
<keyword evidence="16" id="KW-0493">Microtubule</keyword>
<keyword evidence="15" id="KW-0879">Wnt signaling pathway</keyword>
<evidence type="ECO:0000256" key="30">
    <source>
        <dbReference type="SAM" id="MobiDB-lite"/>
    </source>
</evidence>
<evidence type="ECO:0000256" key="7">
    <source>
        <dbReference type="ARBA" id="ARBA00009085"/>
    </source>
</evidence>
<feature type="domain" description="CAP-Gly" evidence="32">
    <location>
        <begin position="128"/>
        <end position="173"/>
    </location>
</feature>
<evidence type="ECO:0000256" key="6">
    <source>
        <dbReference type="ARBA" id="ARBA00004556"/>
    </source>
</evidence>
<feature type="region of interest" description="Disordered" evidence="30">
    <location>
        <begin position="293"/>
        <end position="336"/>
    </location>
</feature>
<dbReference type="GO" id="GO:0046872">
    <property type="term" value="F:metal ion binding"/>
    <property type="evidence" value="ECO:0007669"/>
    <property type="project" value="UniProtKB-KW"/>
</dbReference>
<evidence type="ECO:0000256" key="2">
    <source>
        <dbReference type="ARBA" id="ARBA00004120"/>
    </source>
</evidence>
<gene>
    <name evidence="33" type="ORF">JRQ81_004310</name>
</gene>
<keyword evidence="21" id="KW-0862">Zinc</keyword>
<dbReference type="SUPFAM" id="SSF74924">
    <property type="entry name" value="Cap-Gly domain"/>
    <property type="match status" value="3"/>
</dbReference>
<dbReference type="InterPro" id="IPR038765">
    <property type="entry name" value="Papain-like_cys_pep_sf"/>
</dbReference>
<evidence type="ECO:0000256" key="8">
    <source>
        <dbReference type="ARBA" id="ARBA00012759"/>
    </source>
</evidence>
<dbReference type="Pfam" id="PF00443">
    <property type="entry name" value="UCH"/>
    <property type="match status" value="1"/>
</dbReference>
<keyword evidence="24" id="KW-0472">Membrane</keyword>
<protein>
    <recommendedName>
        <fullName evidence="9">Ubiquitin carboxyl-terminal hydrolase CYLD</fullName>
        <ecNumber evidence="8">3.4.19.12</ecNumber>
    </recommendedName>
    <alternativeName>
        <fullName evidence="26">Deubiquitinating enzyme CYLD</fullName>
    </alternativeName>
    <alternativeName>
        <fullName evidence="27">Ubiquitin thioesterase CYLD</fullName>
    </alternativeName>
    <alternativeName>
        <fullName evidence="28">Ubiquitin-specific-processing protease CYLD</fullName>
    </alternativeName>
</protein>
<keyword evidence="10" id="KW-1003">Cell membrane</keyword>
<feature type="domain" description="USP" evidence="31">
    <location>
        <begin position="511"/>
        <end position="868"/>
    </location>
</feature>
<evidence type="ECO:0000313" key="34">
    <source>
        <dbReference type="Proteomes" id="UP001142489"/>
    </source>
</evidence>
<feature type="compositionally biased region" description="Low complexity" evidence="30">
    <location>
        <begin position="297"/>
        <end position="308"/>
    </location>
</feature>
<evidence type="ECO:0000256" key="15">
    <source>
        <dbReference type="ARBA" id="ARBA00022687"/>
    </source>
</evidence>
<comment type="subunit">
    <text evidence="29">Interacts (via CAP-Gly domain) with IKBKG/NEMO (via proline-rich C-terminal region). Interacts with TRAF2 and TRIP. Interacts with PLK1, DVL1, DVL3, MAVS, TBK1, IKKE and RIGI. Interacts (via CAP-Gly domain) with microtubules. Interacts with HDAC6 and BCL3. Interacts with MAP3K7. Identified in a complex with TRAF6 and SQSTM1. Interacts with OPTN and SQSTM1. Interacts with CEP350. Interacts with RNF31; the interaction is indirect and is mediated via SPATA2. Interacts with SPATA2 (via the PUB domain); the interaction is direct and recruits CYLD to the LUBAC complex, thereby regulating TNF-alpha-induced necroptosis.</text>
</comment>
<comment type="caution">
    <text evidence="33">The sequence shown here is derived from an EMBL/GenBank/DDBJ whole genome shotgun (WGS) entry which is preliminary data.</text>
</comment>
<evidence type="ECO:0000256" key="4">
    <source>
        <dbReference type="ARBA" id="ARBA00004300"/>
    </source>
</evidence>
<comment type="similarity">
    <text evidence="7">Belongs to the peptidase C19 family.</text>
</comment>
<evidence type="ECO:0000256" key="13">
    <source>
        <dbReference type="ARBA" id="ARBA00022588"/>
    </source>
</evidence>
<dbReference type="FunFam" id="2.30.30.190:FF:000004">
    <property type="entry name" value="Putative ubiquitin carboxyl-terminal hydrolase CYLD"/>
    <property type="match status" value="1"/>
</dbReference>
<evidence type="ECO:0000256" key="23">
    <source>
        <dbReference type="ARBA" id="ARBA00022859"/>
    </source>
</evidence>
<keyword evidence="17" id="KW-0479">Metal-binding</keyword>
<evidence type="ECO:0000256" key="16">
    <source>
        <dbReference type="ARBA" id="ARBA00022701"/>
    </source>
</evidence>
<keyword evidence="14" id="KW-0645">Protease</keyword>
<evidence type="ECO:0000256" key="14">
    <source>
        <dbReference type="ARBA" id="ARBA00022670"/>
    </source>
</evidence>
<evidence type="ECO:0000256" key="29">
    <source>
        <dbReference type="ARBA" id="ARBA00046580"/>
    </source>
</evidence>
<evidence type="ECO:0000256" key="11">
    <source>
        <dbReference type="ARBA" id="ARBA00022490"/>
    </source>
</evidence>
<evidence type="ECO:0000256" key="22">
    <source>
        <dbReference type="ARBA" id="ARBA00022843"/>
    </source>
</evidence>
<evidence type="ECO:0000256" key="21">
    <source>
        <dbReference type="ARBA" id="ARBA00022833"/>
    </source>
</evidence>
<feature type="region of interest" description="Disordered" evidence="30">
    <location>
        <begin position="349"/>
        <end position="380"/>
    </location>
</feature>
<keyword evidence="25" id="KW-0966">Cell projection</keyword>
<sequence>MKPRRLWIAVKEFTAEAKTGGEVKVSEGSLLSQEDNRGTSPGGAFWAKVLDTDKAVKVLPWAAEELSGTYSGLLEAVTNADERLALFKQERLMHRLSMLQKGDSVKVQITSSSGRKDRGVVRYRGPIGKSKHDTCIIFGVELVESASGKGFTDGSFKGQKFFSCRENCGVFVPASRIEPVNWVEGRPHPVPQKGNVRECSRIELTSGDPLSTPGIELGDRVFFKMDDNTPIGTVVYCDHLPKKLETGVFVGILLDDPVGSWDGCFKGQVLCHIPSPEYGILLPISKVYKEKADRGANTSVNNTSLSTSDEYKECPLPSSIRYPPTMEDSSLNGSPSLASSLHLEIQQKNKGPALELDTTEAGEEDQEEEEEEEEEDNDDHVDYDHHHLEINSMVEVNHPPIYGVIRWIGELPGMTETIAGLELEEPLPSGCTDGQYRGIQYFHCQPNKGFFVKLRLCRPDSRFGTLQNLENPVLRCNSLDFRVYASERVEKDTPPPPLGNEGRDRLSGWKKGIQGHCNSCYLDATLFCMFSFTSVLDSMLLRPADKYDGESYTETRDLLRTEIVNPLRKNGYVCATKVMALRKVLEAVGHSSGFTSEEKDPEEFLTLLFRVLKMEPLFHIRSAGKEPHGCIFYQIFVEDHPPKVVPTVQELLEGSLVSGDLKFTEAPSCLILQMPRNGKNFKAFRTIQPSLELDLTDLLEETPRECGICQDLAVTECPDCYKDPSFGDRRVKQFCRICSQQVHKHRARHGHRPRPLSLPEEFSHVGPVPGAIPRQTMQLFGVLCIETSHYVAFAQHGLDAHQWLFFDSMADREGGLNGFNIPRVTPCPEVADYLEMSPEALQGLDPRSLPAYARRLLCDAYMCFYHSPSLGLYK</sequence>
<evidence type="ECO:0000256" key="26">
    <source>
        <dbReference type="ARBA" id="ARBA00030882"/>
    </source>
</evidence>
<evidence type="ECO:0000256" key="5">
    <source>
        <dbReference type="ARBA" id="ARBA00004413"/>
    </source>
</evidence>
<evidence type="ECO:0000256" key="20">
    <source>
        <dbReference type="ARBA" id="ARBA00022807"/>
    </source>
</evidence>
<evidence type="ECO:0000256" key="19">
    <source>
        <dbReference type="ARBA" id="ARBA00022801"/>
    </source>
</evidence>
<dbReference type="GO" id="GO:0016579">
    <property type="term" value="P:protein deubiquitination"/>
    <property type="evidence" value="ECO:0007669"/>
    <property type="project" value="InterPro"/>
</dbReference>
<dbReference type="GO" id="GO:0005819">
    <property type="term" value="C:spindle"/>
    <property type="evidence" value="ECO:0007669"/>
    <property type="project" value="UniProtKB-SubCell"/>
</dbReference>
<dbReference type="OrthoDB" id="6287070at2759"/>
<keyword evidence="13" id="KW-0399">Innate immunity</keyword>
<dbReference type="Gene3D" id="3.90.70.10">
    <property type="entry name" value="Cysteine proteinases"/>
    <property type="match status" value="1"/>
</dbReference>
<dbReference type="GO" id="GO:0005886">
    <property type="term" value="C:plasma membrane"/>
    <property type="evidence" value="ECO:0007669"/>
    <property type="project" value="UniProtKB-SubCell"/>
</dbReference>
<feature type="domain" description="CAP-Gly" evidence="32">
    <location>
        <begin position="409"/>
        <end position="453"/>
    </location>
</feature>